<proteinExistence type="predicted"/>
<dbReference type="SUPFAM" id="SSF53955">
    <property type="entry name" value="Lysozyme-like"/>
    <property type="match status" value="1"/>
</dbReference>
<dbReference type="InterPro" id="IPR010090">
    <property type="entry name" value="Phage_tape_meas"/>
</dbReference>
<evidence type="ECO:0000256" key="1">
    <source>
        <dbReference type="SAM" id="Coils"/>
    </source>
</evidence>
<dbReference type="Gene3D" id="1.10.530.10">
    <property type="match status" value="1"/>
</dbReference>
<evidence type="ECO:0000313" key="5">
    <source>
        <dbReference type="Proteomes" id="UP000093451"/>
    </source>
</evidence>
<dbReference type="InterPro" id="IPR023346">
    <property type="entry name" value="Lysozyme-like_dom_sf"/>
</dbReference>
<evidence type="ECO:0000259" key="3">
    <source>
        <dbReference type="Pfam" id="PF10145"/>
    </source>
</evidence>
<protein>
    <recommendedName>
        <fullName evidence="3">Phage tail tape measure protein domain-containing protein</fullName>
    </recommendedName>
</protein>
<accession>A0AB36EP66</accession>
<keyword evidence="1" id="KW-0175">Coiled coil</keyword>
<dbReference type="RefSeq" id="WP_065687259.1">
    <property type="nucleotide sequence ID" value="NZ_LXKT01000001.1"/>
</dbReference>
<dbReference type="AlphaFoldDB" id="A0AB36EP66"/>
<evidence type="ECO:0000256" key="2">
    <source>
        <dbReference type="SAM" id="MobiDB-lite"/>
    </source>
</evidence>
<gene>
    <name evidence="4" type="ORF">A6U91_02580</name>
</gene>
<feature type="domain" description="Phage tail tape measure protein" evidence="3">
    <location>
        <begin position="75"/>
        <end position="199"/>
    </location>
</feature>
<dbReference type="Pfam" id="PF10145">
    <property type="entry name" value="PhageMin_Tail"/>
    <property type="match status" value="1"/>
</dbReference>
<name>A0AB36EP66_AGRTU</name>
<feature type="coiled-coil region" evidence="1">
    <location>
        <begin position="372"/>
        <end position="399"/>
    </location>
</feature>
<feature type="region of interest" description="Disordered" evidence="2">
    <location>
        <begin position="566"/>
        <end position="587"/>
    </location>
</feature>
<comment type="caution">
    <text evidence="4">The sequence shown here is derived from an EMBL/GenBank/DDBJ whole genome shotgun (WGS) entry which is preliminary data.</text>
</comment>
<reference evidence="4 5" key="1">
    <citation type="journal article" date="2016" name="PeerJ">
        <title>Gall-ID: tools for genotyping gall-causing phytopathogenic bacteria.</title>
        <authorList>
            <person name="Davis E.W.II."/>
            <person name="Weisberg A.J."/>
            <person name="Tabima J.F."/>
            <person name="Grunwald N.J."/>
            <person name="Chang J.H."/>
        </authorList>
    </citation>
    <scope>NUCLEOTIDE SEQUENCE [LARGE SCALE GENOMIC DNA]</scope>
    <source>
        <strain evidence="4 5">N2/73</strain>
    </source>
</reference>
<organism evidence="4 5">
    <name type="scientific">Agrobacterium tumefaciens</name>
    <dbReference type="NCBI Taxonomy" id="358"/>
    <lineage>
        <taxon>Bacteria</taxon>
        <taxon>Pseudomonadati</taxon>
        <taxon>Pseudomonadota</taxon>
        <taxon>Alphaproteobacteria</taxon>
        <taxon>Hyphomicrobiales</taxon>
        <taxon>Rhizobiaceae</taxon>
        <taxon>Rhizobium/Agrobacterium group</taxon>
        <taxon>Agrobacterium</taxon>
        <taxon>Agrobacterium tumefaciens complex</taxon>
    </lineage>
</organism>
<dbReference type="Proteomes" id="UP000093451">
    <property type="component" value="Unassembled WGS sequence"/>
</dbReference>
<evidence type="ECO:0000313" key="4">
    <source>
        <dbReference type="EMBL" id="OCJ42740.1"/>
    </source>
</evidence>
<sequence>MNTPLPGLVVDIEGRVDKLEKALNRANDLQRRGSKSLEARARQSAQNMERTYAKSADNVGKKLEGMFAPLMRGGAIVAAAGGMAIAMKQIADSVAEVDREARKAGVSAKVWHQWSYVATATGMSIDGVTDALKELNIRGDEFAKTGKGSAEEAFQRLGYSATDVAAKLRDPSRFLDEIISKLQTMDAAAQTRILDEVFGGTGAEQMAKVLGMSVSEIQKMRSEARTFTDEQIEAAKKIDREFSTMWRNFTIYAKQAAIEGVNVASRIIGAINDPSGGARDKAIAAYNTPEQQFKRLQDQRERILRKIADTEANPLNLMKEVELRQLRAALSAVDAQIDEAKGGSDEFKQALKELSAASNSLSGAMGGNVAAAANFKTALADLKKLVPELKAELDSLATTDGIDAAYQRAVGNARTMGEVMNATDLANRAKSIARYGKHDNFLDLVASVESGGDYNSTLDNGRWTGGAQNLVGMTLNQVRALQRQMLADPANRALYGDGKGSSALGRYQITGATLEGLIKELGLSGDRLYDQDTQDELARALMRRRGNDPAGLRNEWEGLRRVDDGTIRDTYNGTPTAAQPLAPTDSEKAKTDLIKQQDAARKSLNQSVQEGLDLARFEHSISGMSASQQRIELAVYQAQQEAKRAGIVLTDQELAKIREKITLTQQLDGSNQQVAASAEGLKNAQQYFAESFTSSLSGLLTGTQTLDGALKNLLNSLIDATLQAALLGKGPLAGLFGGAGTGLIGSIFGFASGGYTGDGGMYEPAGVVHKGEYVMSKKATSRIGVGNLEAMHRGALGGFAEGGFVGNAPLIRTPDLKAANGNAAVQAISINAPITVNGTAGTPEQNNDLAGKLAKQMETTVRGVIADEMRKQSRPGAFGNSRSR</sequence>
<dbReference type="EMBL" id="LXKT01000001">
    <property type="protein sequence ID" value="OCJ42740.1"/>
    <property type="molecule type" value="Genomic_DNA"/>
</dbReference>